<organism evidence="1">
    <name type="scientific">Pongo abelii</name>
    <name type="common">Sumatran orangutan</name>
    <name type="synonym">Pongo pygmaeus abelii</name>
    <dbReference type="NCBI Taxonomy" id="9601"/>
    <lineage>
        <taxon>Eukaryota</taxon>
        <taxon>Metazoa</taxon>
        <taxon>Chordata</taxon>
        <taxon>Craniata</taxon>
        <taxon>Vertebrata</taxon>
        <taxon>Euteleostomi</taxon>
        <taxon>Mammalia</taxon>
        <taxon>Eutheria</taxon>
        <taxon>Euarchontoglires</taxon>
        <taxon>Primates</taxon>
        <taxon>Haplorrhini</taxon>
        <taxon>Catarrhini</taxon>
        <taxon>Hominidae</taxon>
        <taxon>Pongo</taxon>
    </lineage>
</organism>
<protein>
    <submittedName>
        <fullName evidence="1">C6orf136 isoform 12</fullName>
    </submittedName>
</protein>
<name>A0A2J8SJM0_PONAB</name>
<reference evidence="1" key="1">
    <citation type="submission" date="2017-12" db="EMBL/GenBank/DDBJ databases">
        <title>High-resolution comparative analysis of great ape genomes.</title>
        <authorList>
            <person name="Pollen A."/>
            <person name="Hastie A."/>
            <person name="Hormozdiari F."/>
            <person name="Dougherty M."/>
            <person name="Liu R."/>
            <person name="Chaisson M."/>
            <person name="Hoppe E."/>
            <person name="Hill C."/>
            <person name="Pang A."/>
            <person name="Hillier L."/>
            <person name="Baker C."/>
            <person name="Armstrong J."/>
            <person name="Shendure J."/>
            <person name="Paten B."/>
            <person name="Wilson R."/>
            <person name="Chao H."/>
            <person name="Schneider V."/>
            <person name="Ventura M."/>
            <person name="Kronenberg Z."/>
            <person name="Murali S."/>
            <person name="Gordon D."/>
            <person name="Cantsilieris S."/>
            <person name="Munson K."/>
            <person name="Nelson B."/>
            <person name="Raja A."/>
            <person name="Underwood J."/>
            <person name="Diekhans M."/>
            <person name="Fiddes I."/>
            <person name="Haussler D."/>
            <person name="Eichler E."/>
        </authorList>
    </citation>
    <scope>NUCLEOTIDE SEQUENCE [LARGE SCALE GENOMIC DNA]</scope>
    <source>
        <strain evidence="1">Susie</strain>
    </source>
</reference>
<gene>
    <name evidence="1" type="ORF">CR201_G0042380</name>
</gene>
<sequence>MYQPSRGAARRLGPCLRAYQARPQERGRRGQDLSCIAAAWMGLEAFLRDLPAPILGLGYLSKSLEQPTLPLPPRQEILVWRNICLSCMRD</sequence>
<dbReference type="EMBL" id="NDHI03003564">
    <property type="protein sequence ID" value="PNJ20938.1"/>
    <property type="molecule type" value="Genomic_DNA"/>
</dbReference>
<accession>A0A2J8SJM0</accession>
<dbReference type="AlphaFoldDB" id="A0A2J8SJM0"/>
<proteinExistence type="predicted"/>
<comment type="caution">
    <text evidence="1">The sequence shown here is derived from an EMBL/GenBank/DDBJ whole genome shotgun (WGS) entry which is preliminary data.</text>
</comment>
<evidence type="ECO:0000313" key="1">
    <source>
        <dbReference type="EMBL" id="PNJ20938.1"/>
    </source>
</evidence>